<sequence>MRPNFICMVASLLGNAVFATRLYAASYAGFVTSLSLTKTNGSYELSTLSKATDCGSSPSWLMVDSENSILYCLDEGITTPNGSVTTFKTNQNGTLTAIQRLKTLSGPVMSAMYSAPQVSTRQFLAVAHYSASAVTTYSVDPTQGIFNHSQTFVYEMTGPGPVPSRQDAPHPHGVIVDPTGRFVLVPDLGADLVRIFEVNQLTGHLEQVEPLVVTQGSGPRHGVFWTPKAAKNAKSTPTDVYFYLIQELSNSLSGFRVTYSEDGISFAKVFEGSTYGNEASPTGSKAAEISISPENNHVVVSNRLDSTFGPNSDSFAVFSCADSSGKFFKDVSFLGFHRAYGSSPRHFNINGDLDMVAVALEKSQKVAVTRWNKHTGGPGILLAEKQIDGDIPAVVWDL</sequence>
<dbReference type="PANTHER" id="PTHR30344">
    <property type="entry name" value="6-PHOSPHOGLUCONOLACTONASE-RELATED"/>
    <property type="match status" value="1"/>
</dbReference>
<dbReference type="InterPro" id="IPR050282">
    <property type="entry name" value="Cycloisomerase_2"/>
</dbReference>
<evidence type="ECO:0000313" key="4">
    <source>
        <dbReference type="Proteomes" id="UP000509510"/>
    </source>
</evidence>
<dbReference type="KEGG" id="trg:TRUGW13939_05841"/>
<dbReference type="AlphaFoldDB" id="A0A7H8QX78"/>
<dbReference type="PANTHER" id="PTHR30344:SF1">
    <property type="entry name" value="6-PHOSPHOGLUCONOLACTONASE"/>
    <property type="match status" value="1"/>
</dbReference>
<dbReference type="GO" id="GO:0017057">
    <property type="term" value="F:6-phosphogluconolactonase activity"/>
    <property type="evidence" value="ECO:0007669"/>
    <property type="project" value="TreeGrafter"/>
</dbReference>
<feature type="chain" id="PRO_5028859848" description="6-phosphogluconolactonase" evidence="2">
    <location>
        <begin position="20"/>
        <end position="398"/>
    </location>
</feature>
<accession>A0A7H8QX78</accession>
<dbReference type="Gene3D" id="2.130.10.10">
    <property type="entry name" value="YVTN repeat-like/Quinoprotein amine dehydrogenase"/>
    <property type="match status" value="1"/>
</dbReference>
<dbReference type="GeneID" id="55993338"/>
<keyword evidence="4" id="KW-1185">Reference proteome</keyword>
<dbReference type="InterPro" id="IPR019405">
    <property type="entry name" value="Lactonase_7-beta_prop"/>
</dbReference>
<comment type="similarity">
    <text evidence="1">Belongs to the cycloisomerase 2 family.</text>
</comment>
<feature type="signal peptide" evidence="2">
    <location>
        <begin position="1"/>
        <end position="19"/>
    </location>
</feature>
<dbReference type="EMBL" id="CP055900">
    <property type="protein sequence ID" value="QKX58714.1"/>
    <property type="molecule type" value="Genomic_DNA"/>
</dbReference>
<evidence type="ECO:0000313" key="3">
    <source>
        <dbReference type="EMBL" id="QKX58714.1"/>
    </source>
</evidence>
<gene>
    <name evidence="3" type="ORF">TRUGW13939_05841</name>
</gene>
<reference evidence="4" key="1">
    <citation type="submission" date="2020-06" db="EMBL/GenBank/DDBJ databases">
        <title>A chromosome-scale genome assembly of Talaromyces rugulosus W13939.</title>
        <authorList>
            <person name="Wang B."/>
            <person name="Guo L."/>
            <person name="Ye K."/>
            <person name="Wang L."/>
        </authorList>
    </citation>
    <scope>NUCLEOTIDE SEQUENCE [LARGE SCALE GENOMIC DNA]</scope>
    <source>
        <strain evidence="4">W13939</strain>
    </source>
</reference>
<keyword evidence="2" id="KW-0732">Signal</keyword>
<dbReference type="Proteomes" id="UP000509510">
    <property type="component" value="Chromosome III"/>
</dbReference>
<protein>
    <recommendedName>
        <fullName evidence="5">6-phosphogluconolactonase</fullName>
    </recommendedName>
</protein>
<dbReference type="InterPro" id="IPR011048">
    <property type="entry name" value="Haem_d1_sf"/>
</dbReference>
<proteinExistence type="inferred from homology"/>
<evidence type="ECO:0000256" key="1">
    <source>
        <dbReference type="ARBA" id="ARBA00005564"/>
    </source>
</evidence>
<dbReference type="InterPro" id="IPR015943">
    <property type="entry name" value="WD40/YVTN_repeat-like_dom_sf"/>
</dbReference>
<evidence type="ECO:0008006" key="5">
    <source>
        <dbReference type="Google" id="ProtNLM"/>
    </source>
</evidence>
<dbReference type="RefSeq" id="XP_035344892.1">
    <property type="nucleotide sequence ID" value="XM_035488999.1"/>
</dbReference>
<organism evidence="3 4">
    <name type="scientific">Talaromyces rugulosus</name>
    <name type="common">Penicillium rugulosum</name>
    <dbReference type="NCBI Taxonomy" id="121627"/>
    <lineage>
        <taxon>Eukaryota</taxon>
        <taxon>Fungi</taxon>
        <taxon>Dikarya</taxon>
        <taxon>Ascomycota</taxon>
        <taxon>Pezizomycotina</taxon>
        <taxon>Eurotiomycetes</taxon>
        <taxon>Eurotiomycetidae</taxon>
        <taxon>Eurotiales</taxon>
        <taxon>Trichocomaceae</taxon>
        <taxon>Talaromyces</taxon>
        <taxon>Talaromyces sect. Islandici</taxon>
    </lineage>
</organism>
<dbReference type="OrthoDB" id="9972196at2759"/>
<dbReference type="SUPFAM" id="SSF51004">
    <property type="entry name" value="C-terminal (heme d1) domain of cytochrome cd1-nitrite reductase"/>
    <property type="match status" value="1"/>
</dbReference>
<name>A0A7H8QX78_TALRU</name>
<evidence type="ECO:0000256" key="2">
    <source>
        <dbReference type="SAM" id="SignalP"/>
    </source>
</evidence>
<dbReference type="Pfam" id="PF10282">
    <property type="entry name" value="Lactonase"/>
    <property type="match status" value="1"/>
</dbReference>